<proteinExistence type="predicted"/>
<dbReference type="Gene3D" id="2.30.29.30">
    <property type="entry name" value="Pleckstrin-homology domain (PH domain)/Phosphotyrosine-binding domain (PTB)"/>
    <property type="match status" value="1"/>
</dbReference>
<dbReference type="InterPro" id="IPR001849">
    <property type="entry name" value="PH_domain"/>
</dbReference>
<dbReference type="EnsemblMetazoa" id="PPAI004858-RA">
    <property type="protein sequence ID" value="PPAI004858-PA"/>
    <property type="gene ID" value="PPAI004858"/>
</dbReference>
<sequence>STERWCRLRGNLLFYFKTSDQFSEPQGVIVLEKCKATIYSDARESDGYAFYIEFEDGLTQRIATNSEAERSDWTRAIQMASYGELRKQLQVLMEKIERKRDINEVPLCESAIMCDNLLCDGNGRPPNPSVVVQVTTSNRLGWIKYGRTEVIEVRNY</sequence>
<dbReference type="InterPro" id="IPR011993">
    <property type="entry name" value="PH-like_dom_sf"/>
</dbReference>
<dbReference type="PROSITE" id="PS50003">
    <property type="entry name" value="PH_DOMAIN"/>
    <property type="match status" value="1"/>
</dbReference>
<evidence type="ECO:0000256" key="2">
    <source>
        <dbReference type="ARBA" id="ARBA00023098"/>
    </source>
</evidence>
<organism evidence="3 4">
    <name type="scientific">Phlebotomus papatasi</name>
    <name type="common">Sandfly</name>
    <dbReference type="NCBI Taxonomy" id="29031"/>
    <lineage>
        <taxon>Eukaryota</taxon>
        <taxon>Metazoa</taxon>
        <taxon>Ecdysozoa</taxon>
        <taxon>Arthropoda</taxon>
        <taxon>Hexapoda</taxon>
        <taxon>Insecta</taxon>
        <taxon>Pterygota</taxon>
        <taxon>Neoptera</taxon>
        <taxon>Endopterygota</taxon>
        <taxon>Diptera</taxon>
        <taxon>Nematocera</taxon>
        <taxon>Psychodoidea</taxon>
        <taxon>Psychodidae</taxon>
        <taxon>Phlebotomus</taxon>
        <taxon>Phlebotomus</taxon>
    </lineage>
</organism>
<dbReference type="Pfam" id="PF00169">
    <property type="entry name" value="PH"/>
    <property type="match status" value="1"/>
</dbReference>
<dbReference type="PANTHER" id="PTHR12187">
    <property type="entry name" value="AGAP000124-PA"/>
    <property type="match status" value="1"/>
</dbReference>
<dbReference type="InterPro" id="IPR039034">
    <property type="entry name" value="INPP4"/>
</dbReference>
<dbReference type="GO" id="GO:0005737">
    <property type="term" value="C:cytoplasm"/>
    <property type="evidence" value="ECO:0007669"/>
    <property type="project" value="TreeGrafter"/>
</dbReference>
<dbReference type="AlphaFoldDB" id="A0A1B0GNI4"/>
<evidence type="ECO:0000313" key="4">
    <source>
        <dbReference type="Proteomes" id="UP000092462"/>
    </source>
</evidence>
<keyword evidence="1" id="KW-0378">Hydrolase</keyword>
<dbReference type="Proteomes" id="UP000092462">
    <property type="component" value="Unassembled WGS sequence"/>
</dbReference>
<accession>A0A1B0GNI4</accession>
<dbReference type="SUPFAM" id="SSF50729">
    <property type="entry name" value="PH domain-like"/>
    <property type="match status" value="1"/>
</dbReference>
<dbReference type="VEuPathDB" id="VectorBase:PPAI004858"/>
<dbReference type="SMART" id="SM00233">
    <property type="entry name" value="PH"/>
    <property type="match status" value="1"/>
</dbReference>
<dbReference type="GO" id="GO:0016316">
    <property type="term" value="F:phosphatidylinositol-3,4-bisphosphate 4-phosphatase activity"/>
    <property type="evidence" value="ECO:0007669"/>
    <property type="project" value="InterPro"/>
</dbReference>
<name>A0A1B0GNI4_PHLPP</name>
<dbReference type="PANTHER" id="PTHR12187:SF11">
    <property type="entry name" value="PHOSPHATIDYLINOSITOL-3,4-BISPHOSPHATE 4-PHOSPHATASE"/>
    <property type="match status" value="1"/>
</dbReference>
<evidence type="ECO:0000313" key="3">
    <source>
        <dbReference type="EnsemblMetazoa" id="PPAI004858-PA"/>
    </source>
</evidence>
<reference evidence="3" key="1">
    <citation type="submission" date="2022-08" db="UniProtKB">
        <authorList>
            <consortium name="EnsemblMetazoa"/>
        </authorList>
    </citation>
    <scope>IDENTIFICATION</scope>
    <source>
        <strain evidence="3">Israel</strain>
    </source>
</reference>
<dbReference type="VEuPathDB" id="VectorBase:PPAPM1_006009"/>
<evidence type="ECO:0000256" key="1">
    <source>
        <dbReference type="ARBA" id="ARBA00022801"/>
    </source>
</evidence>
<keyword evidence="4" id="KW-1185">Reference proteome</keyword>
<protein>
    <submittedName>
        <fullName evidence="3">Uncharacterized protein</fullName>
    </submittedName>
</protein>
<dbReference type="EMBL" id="AJVK01013461">
    <property type="status" value="NOT_ANNOTATED_CDS"/>
    <property type="molecule type" value="Genomic_DNA"/>
</dbReference>
<keyword evidence="2" id="KW-0443">Lipid metabolism</keyword>